<reference evidence="2" key="1">
    <citation type="journal article" date="2019" name="Sci. Rep.">
        <title>Draft genome of Tanacetum cinerariifolium, the natural source of mosquito coil.</title>
        <authorList>
            <person name="Yamashiro T."/>
            <person name="Shiraishi A."/>
            <person name="Satake H."/>
            <person name="Nakayama K."/>
        </authorList>
    </citation>
    <scope>NUCLEOTIDE SEQUENCE</scope>
</reference>
<dbReference type="InterPro" id="IPR039537">
    <property type="entry name" value="Retrotran_Ty1/copia-like"/>
</dbReference>
<sequence>MVNAMLISSNLSQDMWGEAIQTASYLLNKIPCKEKEETLYELCMGRKPSYQYLGVWGCLAKVVVPTPKVQKIRPKSVDCIFIGYAKNSCAYGFIVQNGSSSRIDDEVQDKRQRDNNDLHNERQDQLEEEEVEPRRSKRARKDNDKMIKSTKDMLKSKFDMKDMGLADETVMQIGYLIKRILETSGYVFTLGGVAISWKPSKKTVIAKSTMKSEFIALDKCEEEAEWLRQFVEDIPRRKSPMWERSEVASKGIIGGAIPKSSCRTRLVFMTITRTTMRT</sequence>
<proteinExistence type="predicted"/>
<evidence type="ECO:0000313" key="2">
    <source>
        <dbReference type="EMBL" id="GEU58109.1"/>
    </source>
</evidence>
<organism evidence="2">
    <name type="scientific">Tanacetum cinerariifolium</name>
    <name type="common">Dalmatian daisy</name>
    <name type="synonym">Chrysanthemum cinerariifolium</name>
    <dbReference type="NCBI Taxonomy" id="118510"/>
    <lineage>
        <taxon>Eukaryota</taxon>
        <taxon>Viridiplantae</taxon>
        <taxon>Streptophyta</taxon>
        <taxon>Embryophyta</taxon>
        <taxon>Tracheophyta</taxon>
        <taxon>Spermatophyta</taxon>
        <taxon>Magnoliopsida</taxon>
        <taxon>eudicotyledons</taxon>
        <taxon>Gunneridae</taxon>
        <taxon>Pentapetalae</taxon>
        <taxon>asterids</taxon>
        <taxon>campanulids</taxon>
        <taxon>Asterales</taxon>
        <taxon>Asteraceae</taxon>
        <taxon>Asteroideae</taxon>
        <taxon>Anthemideae</taxon>
        <taxon>Anthemidinae</taxon>
        <taxon>Tanacetum</taxon>
    </lineage>
</organism>
<dbReference type="EMBL" id="BKCJ010003946">
    <property type="protein sequence ID" value="GEU58109.1"/>
    <property type="molecule type" value="Genomic_DNA"/>
</dbReference>
<dbReference type="AlphaFoldDB" id="A0A6L2LAD9"/>
<evidence type="ECO:0000256" key="1">
    <source>
        <dbReference type="SAM" id="MobiDB-lite"/>
    </source>
</evidence>
<dbReference type="PANTHER" id="PTHR42648">
    <property type="entry name" value="TRANSPOSASE, PUTATIVE-RELATED"/>
    <property type="match status" value="1"/>
</dbReference>
<dbReference type="CDD" id="cd09272">
    <property type="entry name" value="RNase_HI_RT_Ty1"/>
    <property type="match status" value="1"/>
</dbReference>
<dbReference type="PANTHER" id="PTHR42648:SF20">
    <property type="entry name" value="RNA-DIRECTED DNA POLYMERASE"/>
    <property type="match status" value="1"/>
</dbReference>
<accession>A0A6L2LAD9</accession>
<comment type="caution">
    <text evidence="2">The sequence shown here is derived from an EMBL/GenBank/DDBJ whole genome shotgun (WGS) entry which is preliminary data.</text>
</comment>
<name>A0A6L2LAD9_TANCI</name>
<protein>
    <submittedName>
        <fullName evidence="2">Zinc finger, CCHC-type</fullName>
    </submittedName>
</protein>
<feature type="compositionally biased region" description="Basic and acidic residues" evidence="1">
    <location>
        <begin position="104"/>
        <end position="125"/>
    </location>
</feature>
<gene>
    <name evidence="2" type="ORF">Tci_030087</name>
</gene>
<feature type="region of interest" description="Disordered" evidence="1">
    <location>
        <begin position="104"/>
        <end position="146"/>
    </location>
</feature>